<evidence type="ECO:0000313" key="2">
    <source>
        <dbReference type="Proteomes" id="UP000794436"/>
    </source>
</evidence>
<dbReference type="OrthoDB" id="444540at2759"/>
<dbReference type="InterPro" id="IPR055325">
    <property type="entry name" value="CF161"/>
</dbReference>
<dbReference type="PANTHER" id="PTHR24274">
    <property type="entry name" value="CILIA- AND FLAGELLA-ASSOCIATED PROTEIN 161"/>
    <property type="match status" value="1"/>
</dbReference>
<keyword evidence="2" id="KW-1185">Reference proteome</keyword>
<name>A0A8K1CUY1_PYTOL</name>
<dbReference type="EMBL" id="SPLM01000002">
    <property type="protein sequence ID" value="TMW68723.1"/>
    <property type="molecule type" value="Genomic_DNA"/>
</dbReference>
<dbReference type="InterPro" id="IPR011992">
    <property type="entry name" value="EF-hand-dom_pair"/>
</dbReference>
<protein>
    <recommendedName>
        <fullName evidence="3">EF-hand domain-containing protein</fullName>
    </recommendedName>
</protein>
<dbReference type="PANTHER" id="PTHR24274:SF1">
    <property type="entry name" value="CILIA- AND FLAGELLA-ASSOCIATED PROTEIN 161"/>
    <property type="match status" value="1"/>
</dbReference>
<proteinExistence type="predicted"/>
<dbReference type="Proteomes" id="UP000794436">
    <property type="component" value="Unassembled WGS sequence"/>
</dbReference>
<reference evidence="1" key="1">
    <citation type="submission" date="2019-03" db="EMBL/GenBank/DDBJ databases">
        <title>Long read genome sequence of the mycoparasitic Pythium oligandrum ATCC 38472 isolated from sugarbeet rhizosphere.</title>
        <authorList>
            <person name="Gaulin E."/>
        </authorList>
    </citation>
    <scope>NUCLEOTIDE SEQUENCE</scope>
    <source>
        <strain evidence="1">ATCC 38472_TT</strain>
    </source>
</reference>
<organism evidence="1 2">
    <name type="scientific">Pythium oligandrum</name>
    <name type="common">Mycoparasitic fungus</name>
    <dbReference type="NCBI Taxonomy" id="41045"/>
    <lineage>
        <taxon>Eukaryota</taxon>
        <taxon>Sar</taxon>
        <taxon>Stramenopiles</taxon>
        <taxon>Oomycota</taxon>
        <taxon>Peronosporomycetes</taxon>
        <taxon>Pythiales</taxon>
        <taxon>Pythiaceae</taxon>
        <taxon>Pythium</taxon>
    </lineage>
</organism>
<dbReference type="Gene3D" id="1.10.238.10">
    <property type="entry name" value="EF-hand"/>
    <property type="match status" value="2"/>
</dbReference>
<gene>
    <name evidence="1" type="ORF">Poli38472_006191</name>
</gene>
<dbReference type="GO" id="GO:0060271">
    <property type="term" value="P:cilium assembly"/>
    <property type="evidence" value="ECO:0007669"/>
    <property type="project" value="TreeGrafter"/>
</dbReference>
<accession>A0A8K1CUY1</accession>
<dbReference type="GO" id="GO:0031514">
    <property type="term" value="C:motile cilium"/>
    <property type="evidence" value="ECO:0007669"/>
    <property type="project" value="TreeGrafter"/>
</dbReference>
<sequence>MQFTPQQLVGAGRYAPVTRLGNWNEDLMLEEARMKEFQLRKRQGSLLATYKLKHDFLHQKAPRSFQTQQQIHLNQSVGIGHLESDGLLSCNVFEETPTIGSGEFLVTVSTTTPISSSLARNTFRLISPTAWKEAQTSGKSLDWYSPAEPLRYGDPFFIVCNEALLVDDQSVLMRPPLFLKSGLKTERSMSPITYNQRVWLSPDADSAALWVCQRADLARTEKFLATGNEVKAGDQIAILHKMTGQPLAAETKNKQLTDFGVELEACAFVAKAAGKHHNLGAEAVGTRISDTEGRANLLPNMWTFVLAASAHEAKDERALPALCSPASVVDVLQRCFMVESVYAFRHFLVQLMKLDSRGSGHLQREDVKMFLKPFKLPLRDEHLDALFDAFDKRNTGHFPLADLLSALRLPVSTSRKSLINAAFDRLSSGGKLIVSDLSQRYDTSIDARVRGNHVSAEVAIAEYRELWISAPEITRQQFLEVYSDIAMTIENDEHLAQLLTESWR</sequence>
<evidence type="ECO:0000313" key="1">
    <source>
        <dbReference type="EMBL" id="TMW68723.1"/>
    </source>
</evidence>
<dbReference type="SUPFAM" id="SSF47473">
    <property type="entry name" value="EF-hand"/>
    <property type="match status" value="1"/>
</dbReference>
<comment type="caution">
    <text evidence="1">The sequence shown here is derived from an EMBL/GenBank/DDBJ whole genome shotgun (WGS) entry which is preliminary data.</text>
</comment>
<dbReference type="AlphaFoldDB" id="A0A8K1CUY1"/>
<evidence type="ECO:0008006" key="3">
    <source>
        <dbReference type="Google" id="ProtNLM"/>
    </source>
</evidence>